<sequence length="145" mass="14801">MTGDIAQVAGDAVPFVTAAVGAYGLAVLARTQEEAANATVELGRRMAQRIFGPRAEGEELPEAVADMVADPDDPDAEAVLRRAVRKALLADGTLVADLRALLAQAPADVRIGDGSQAVVGSVIGGDSIQIGSVGRDVRLGLAARD</sequence>
<proteinExistence type="predicted"/>
<reference evidence="1 2" key="1">
    <citation type="submission" date="2023-10" db="EMBL/GenBank/DDBJ databases">
        <title>Characterization of rhizosphere-enriched actinobacteria from wheat plants lab-grown on chernevaya soil.</title>
        <authorList>
            <person name="Tikhonova E.N."/>
            <person name="Konopkin A."/>
            <person name="Kravchenko I.K."/>
        </authorList>
    </citation>
    <scope>NUCLEOTIDE SEQUENCE [LARGE SCALE GENOMIC DNA]</scope>
    <source>
        <strain evidence="1 2">RR29</strain>
    </source>
</reference>
<keyword evidence="2" id="KW-1185">Reference proteome</keyword>
<comment type="caution">
    <text evidence="1">The sequence shown here is derived from an EMBL/GenBank/DDBJ whole genome shotgun (WGS) entry which is preliminary data.</text>
</comment>
<gene>
    <name evidence="1" type="ORF">R5A26_31070</name>
</gene>
<organism evidence="1 2">
    <name type="scientific">Streptomyces prunicolor</name>
    <dbReference type="NCBI Taxonomy" id="67348"/>
    <lineage>
        <taxon>Bacteria</taxon>
        <taxon>Bacillati</taxon>
        <taxon>Actinomycetota</taxon>
        <taxon>Actinomycetes</taxon>
        <taxon>Kitasatosporales</taxon>
        <taxon>Streptomycetaceae</taxon>
        <taxon>Streptomyces</taxon>
    </lineage>
</organism>
<protein>
    <submittedName>
        <fullName evidence="1">Uncharacterized protein</fullName>
    </submittedName>
</protein>
<evidence type="ECO:0000313" key="1">
    <source>
        <dbReference type="EMBL" id="MDV7220395.1"/>
    </source>
</evidence>
<accession>A0ABU4FK19</accession>
<evidence type="ECO:0000313" key="2">
    <source>
        <dbReference type="Proteomes" id="UP001187346"/>
    </source>
</evidence>
<dbReference type="RefSeq" id="WP_317773993.1">
    <property type="nucleotide sequence ID" value="NZ_JAWMAJ010000128.1"/>
</dbReference>
<name>A0ABU4FK19_9ACTN</name>
<dbReference type="EMBL" id="JAWMAJ010000128">
    <property type="protein sequence ID" value="MDV7220395.1"/>
    <property type="molecule type" value="Genomic_DNA"/>
</dbReference>
<dbReference type="Proteomes" id="UP001187346">
    <property type="component" value="Unassembled WGS sequence"/>
</dbReference>